<proteinExistence type="inferred from homology"/>
<comment type="similarity">
    <text evidence="7">Belongs to the DNA polymerase HolA subunit family.</text>
</comment>
<comment type="catalytic activity">
    <reaction evidence="8">
        <text>DNA(n) + a 2'-deoxyribonucleoside 5'-triphosphate = DNA(n+1) + diphosphate</text>
        <dbReference type="Rhea" id="RHEA:22508"/>
        <dbReference type="Rhea" id="RHEA-COMP:17339"/>
        <dbReference type="Rhea" id="RHEA-COMP:17340"/>
        <dbReference type="ChEBI" id="CHEBI:33019"/>
        <dbReference type="ChEBI" id="CHEBI:61560"/>
        <dbReference type="ChEBI" id="CHEBI:173112"/>
        <dbReference type="EC" id="2.7.7.7"/>
    </reaction>
</comment>
<evidence type="ECO:0000256" key="6">
    <source>
        <dbReference type="ARBA" id="ARBA00022932"/>
    </source>
</evidence>
<name>A0A345ZZU3_9HYPH</name>
<gene>
    <name evidence="10" type="ORF">DW352_19100</name>
</gene>
<sequence length="342" mass="36263">MTAVKAADIDRFIAKPDPALPIVLVYGPDAGLVRERVDALVKVSVDDPNDPFAFVRIEGEDLSGNPSRLVEEAHTVPLFGGRRAVLVKAGSRNIAAAVEMVVNAPSPECRVIIEAGDLRKSSPLRAMCEKAKVAAALPCYVDNERDLARLIDDEMRAAGLSIAPDARATLLSLLGGDRLASRNEIRKLALYAQGQSRIEVADVMAVVADASALALDGVIDAAFAGKTADVDGEFFKARAGGSSPAAIISAAIRHIASLHKMKLAVDGGDSVDFAMQRGAPPVHFSRQKLVGDALRLWTAPRLVRAMQQLAEASLDARRNAVLAEAIAQRTLLSLAVNARKRG</sequence>
<dbReference type="Gene3D" id="3.40.50.300">
    <property type="entry name" value="P-loop containing nucleotide triphosphate hydrolases"/>
    <property type="match status" value="1"/>
</dbReference>
<protein>
    <recommendedName>
        <fullName evidence="2">DNA polymerase III subunit delta</fullName>
        <ecNumber evidence="1">2.7.7.7</ecNumber>
    </recommendedName>
</protein>
<dbReference type="SUPFAM" id="SSF48019">
    <property type="entry name" value="post-AAA+ oligomerization domain-like"/>
    <property type="match status" value="1"/>
</dbReference>
<dbReference type="Proteomes" id="UP000254889">
    <property type="component" value="Chromosome"/>
</dbReference>
<evidence type="ECO:0000256" key="8">
    <source>
        <dbReference type="ARBA" id="ARBA00049244"/>
    </source>
</evidence>
<evidence type="ECO:0000313" key="11">
    <source>
        <dbReference type="Proteomes" id="UP000254889"/>
    </source>
</evidence>
<dbReference type="EMBL" id="CP031417">
    <property type="protein sequence ID" value="AXK82440.1"/>
    <property type="molecule type" value="Genomic_DNA"/>
</dbReference>
<dbReference type="EC" id="2.7.7.7" evidence="1"/>
<dbReference type="AlphaFoldDB" id="A0A345ZZU3"/>
<dbReference type="InterPro" id="IPR005790">
    <property type="entry name" value="DNA_polIII_delta"/>
</dbReference>
<dbReference type="Gene3D" id="1.20.272.10">
    <property type="match status" value="1"/>
</dbReference>
<dbReference type="PANTHER" id="PTHR34388">
    <property type="entry name" value="DNA POLYMERASE III SUBUNIT DELTA"/>
    <property type="match status" value="1"/>
</dbReference>
<keyword evidence="11" id="KW-1185">Reference proteome</keyword>
<dbReference type="GO" id="GO:0009360">
    <property type="term" value="C:DNA polymerase III complex"/>
    <property type="evidence" value="ECO:0007669"/>
    <property type="project" value="InterPro"/>
</dbReference>
<dbReference type="KEGG" id="ptaw:DW352_19100"/>
<evidence type="ECO:0000256" key="4">
    <source>
        <dbReference type="ARBA" id="ARBA00022695"/>
    </source>
</evidence>
<dbReference type="NCBIfam" id="TIGR01128">
    <property type="entry name" value="holA"/>
    <property type="match status" value="1"/>
</dbReference>
<keyword evidence="4" id="KW-0548">Nucleotidyltransferase</keyword>
<evidence type="ECO:0000256" key="2">
    <source>
        <dbReference type="ARBA" id="ARBA00017703"/>
    </source>
</evidence>
<evidence type="ECO:0000313" key="10">
    <source>
        <dbReference type="EMBL" id="AXK82440.1"/>
    </source>
</evidence>
<evidence type="ECO:0000256" key="5">
    <source>
        <dbReference type="ARBA" id="ARBA00022705"/>
    </source>
</evidence>
<dbReference type="InterPro" id="IPR010372">
    <property type="entry name" value="DNA_pol3_delta_N"/>
</dbReference>
<evidence type="ECO:0000256" key="1">
    <source>
        <dbReference type="ARBA" id="ARBA00012417"/>
    </source>
</evidence>
<dbReference type="SUPFAM" id="SSF52540">
    <property type="entry name" value="P-loop containing nucleoside triphosphate hydrolases"/>
    <property type="match status" value="1"/>
</dbReference>
<dbReference type="InterPro" id="IPR027417">
    <property type="entry name" value="P-loop_NTPase"/>
</dbReference>
<accession>A0A345ZZU3</accession>
<evidence type="ECO:0000256" key="7">
    <source>
        <dbReference type="ARBA" id="ARBA00034754"/>
    </source>
</evidence>
<organism evidence="10 11">
    <name type="scientific">Pseudolabrys taiwanensis</name>
    <dbReference type="NCBI Taxonomy" id="331696"/>
    <lineage>
        <taxon>Bacteria</taxon>
        <taxon>Pseudomonadati</taxon>
        <taxon>Pseudomonadota</taxon>
        <taxon>Alphaproteobacteria</taxon>
        <taxon>Hyphomicrobiales</taxon>
        <taxon>Xanthobacteraceae</taxon>
        <taxon>Pseudolabrys</taxon>
    </lineage>
</organism>
<evidence type="ECO:0000256" key="3">
    <source>
        <dbReference type="ARBA" id="ARBA00022679"/>
    </source>
</evidence>
<keyword evidence="6" id="KW-0239">DNA-directed DNA polymerase</keyword>
<dbReference type="PANTHER" id="PTHR34388:SF1">
    <property type="entry name" value="DNA POLYMERASE III SUBUNIT DELTA"/>
    <property type="match status" value="1"/>
</dbReference>
<evidence type="ECO:0000259" key="9">
    <source>
        <dbReference type="Pfam" id="PF06144"/>
    </source>
</evidence>
<dbReference type="Gene3D" id="1.10.8.60">
    <property type="match status" value="1"/>
</dbReference>
<dbReference type="GO" id="GO:0006261">
    <property type="term" value="P:DNA-templated DNA replication"/>
    <property type="evidence" value="ECO:0007669"/>
    <property type="project" value="TreeGrafter"/>
</dbReference>
<feature type="domain" description="DNA polymerase III delta N-terminal" evidence="9">
    <location>
        <begin position="24"/>
        <end position="119"/>
    </location>
</feature>
<keyword evidence="3" id="KW-0808">Transferase</keyword>
<dbReference type="Pfam" id="PF06144">
    <property type="entry name" value="DNA_pol3_delta"/>
    <property type="match status" value="1"/>
</dbReference>
<dbReference type="GO" id="GO:0003677">
    <property type="term" value="F:DNA binding"/>
    <property type="evidence" value="ECO:0007669"/>
    <property type="project" value="InterPro"/>
</dbReference>
<reference evidence="10 11" key="1">
    <citation type="submission" date="2018-07" db="EMBL/GenBank/DDBJ databases">
        <authorList>
            <person name="Quirk P.G."/>
            <person name="Krulwich T.A."/>
        </authorList>
    </citation>
    <scope>NUCLEOTIDE SEQUENCE [LARGE SCALE GENOMIC DNA]</scope>
    <source>
        <strain evidence="10 11">CC-BB4</strain>
    </source>
</reference>
<dbReference type="InterPro" id="IPR008921">
    <property type="entry name" value="DNA_pol3_clamp-load_cplx_C"/>
</dbReference>
<keyword evidence="5" id="KW-0235">DNA replication</keyword>
<dbReference type="RefSeq" id="WP_115692819.1">
    <property type="nucleotide sequence ID" value="NZ_CP031417.1"/>
</dbReference>
<dbReference type="OrthoDB" id="9804983at2"/>
<dbReference type="GO" id="GO:0003887">
    <property type="term" value="F:DNA-directed DNA polymerase activity"/>
    <property type="evidence" value="ECO:0007669"/>
    <property type="project" value="UniProtKB-KW"/>
</dbReference>